<dbReference type="AlphaFoldDB" id="A0AAV5W9M8"/>
<evidence type="ECO:0000256" key="1">
    <source>
        <dbReference type="ARBA" id="ARBA00023157"/>
    </source>
</evidence>
<dbReference type="PANTHER" id="PTHR22991:SF40">
    <property type="entry name" value="PROTEIN CBG13490"/>
    <property type="match status" value="1"/>
</dbReference>
<name>A0AAV5W9M8_9BILA</name>
<comment type="caution">
    <text evidence="2">The sequence shown here is derived from an EMBL/GenBank/DDBJ whole genome shotgun (WGS) entry which is preliminary data.</text>
</comment>
<dbReference type="Proteomes" id="UP001432322">
    <property type="component" value="Unassembled WGS sequence"/>
</dbReference>
<proteinExistence type="predicted"/>
<evidence type="ECO:0000313" key="2">
    <source>
        <dbReference type="EMBL" id="GMT27118.1"/>
    </source>
</evidence>
<evidence type="ECO:0008006" key="4">
    <source>
        <dbReference type="Google" id="ProtNLM"/>
    </source>
</evidence>
<gene>
    <name evidence="2" type="ORF">PFISCL1PPCAC_18415</name>
</gene>
<reference evidence="2" key="1">
    <citation type="submission" date="2023-10" db="EMBL/GenBank/DDBJ databases">
        <title>Genome assembly of Pristionchus species.</title>
        <authorList>
            <person name="Yoshida K."/>
            <person name="Sommer R.J."/>
        </authorList>
    </citation>
    <scope>NUCLEOTIDE SEQUENCE</scope>
    <source>
        <strain evidence="2">RS5133</strain>
    </source>
</reference>
<feature type="non-terminal residue" evidence="2">
    <location>
        <position position="123"/>
    </location>
</feature>
<keyword evidence="1" id="KW-1015">Disulfide bond</keyword>
<accession>A0AAV5W9M8</accession>
<dbReference type="SUPFAM" id="SSF49854">
    <property type="entry name" value="Spermadhesin, CUB domain"/>
    <property type="match status" value="1"/>
</dbReference>
<evidence type="ECO:0000313" key="3">
    <source>
        <dbReference type="Proteomes" id="UP001432322"/>
    </source>
</evidence>
<organism evidence="2 3">
    <name type="scientific">Pristionchus fissidentatus</name>
    <dbReference type="NCBI Taxonomy" id="1538716"/>
    <lineage>
        <taxon>Eukaryota</taxon>
        <taxon>Metazoa</taxon>
        <taxon>Ecdysozoa</taxon>
        <taxon>Nematoda</taxon>
        <taxon>Chromadorea</taxon>
        <taxon>Rhabditida</taxon>
        <taxon>Rhabditina</taxon>
        <taxon>Diplogasteromorpha</taxon>
        <taxon>Diplogasteroidea</taxon>
        <taxon>Neodiplogasteridae</taxon>
        <taxon>Pristionchus</taxon>
    </lineage>
</organism>
<dbReference type="EMBL" id="BTSY01000005">
    <property type="protein sequence ID" value="GMT27118.1"/>
    <property type="molecule type" value="Genomic_DNA"/>
</dbReference>
<sequence length="123" mass="13617">MVVFSGQWMNMQCDVAVPYICMKPAVVFDNNSVPAGCPDDDEYLPGDEIFAPTWPQATGPAFCEYVFMVHDATKKVQVELLFFESNNCCDTLTFYEGMFAGAVIKSFKGYLGYTSTVVKSSSN</sequence>
<protein>
    <recommendedName>
        <fullName evidence="4">CUB domain-containing protein</fullName>
    </recommendedName>
</protein>
<dbReference type="InterPro" id="IPR050976">
    <property type="entry name" value="Snaclec"/>
</dbReference>
<dbReference type="PANTHER" id="PTHR22991">
    <property type="entry name" value="PROTEIN CBG13490"/>
    <property type="match status" value="1"/>
</dbReference>
<dbReference type="InterPro" id="IPR035914">
    <property type="entry name" value="Sperma_CUB_dom_sf"/>
</dbReference>
<keyword evidence="3" id="KW-1185">Reference proteome</keyword>